<dbReference type="InterPro" id="IPR014546">
    <property type="entry name" value="UCP028440_lipidA_biosyn"/>
</dbReference>
<accession>A0A285GWJ3</accession>
<sequence length="87" mass="9923">MLWIVIGLIGQVIFSLRFIVQWIASEKAKQSVIPNVFWYLSIAGSLTLLSYAIHQKDPVFILGQAAGSFIYLRNLILIKKNSEREKD</sequence>
<reference evidence="4" key="1">
    <citation type="submission" date="2017-09" db="EMBL/GenBank/DDBJ databases">
        <authorList>
            <person name="Varghese N."/>
            <person name="Submissions S."/>
        </authorList>
    </citation>
    <scope>NUCLEOTIDE SEQUENCE [LARGE SCALE GENOMIC DNA]</scope>
    <source>
        <strain evidence="4">MSL47</strain>
    </source>
</reference>
<evidence type="ECO:0000313" key="4">
    <source>
        <dbReference type="Proteomes" id="UP000219573"/>
    </source>
</evidence>
<dbReference type="Gene3D" id="1.20.1280.290">
    <property type="match status" value="1"/>
</dbReference>
<dbReference type="GO" id="GO:0008915">
    <property type="term" value="F:lipid-A-disaccharide synthase activity"/>
    <property type="evidence" value="ECO:0007669"/>
    <property type="project" value="InterPro"/>
</dbReference>
<dbReference type="GO" id="GO:0016020">
    <property type="term" value="C:membrane"/>
    <property type="evidence" value="ECO:0007669"/>
    <property type="project" value="GOC"/>
</dbReference>
<keyword evidence="1" id="KW-1133">Transmembrane helix</keyword>
<proteinExistence type="predicted"/>
<evidence type="ECO:0000313" key="3">
    <source>
        <dbReference type="EMBL" id="SNY27949.1"/>
    </source>
</evidence>
<dbReference type="EMBL" id="OBDZ01000011">
    <property type="protein sequence ID" value="SNY27949.1"/>
    <property type="molecule type" value="Genomic_DNA"/>
</dbReference>
<dbReference type="PIRSF" id="PIRSF028440">
    <property type="entry name" value="UCP_LAB_N"/>
    <property type="match status" value="1"/>
</dbReference>
<keyword evidence="1" id="KW-0472">Membrane</keyword>
<dbReference type="OrthoDB" id="196309at2"/>
<dbReference type="STRING" id="1413210.U472_02375"/>
<feature type="transmembrane region" description="Helical" evidence="1">
    <location>
        <begin position="36"/>
        <end position="53"/>
    </location>
</feature>
<dbReference type="Pfam" id="PF07578">
    <property type="entry name" value="LAB_N"/>
    <property type="match status" value="1"/>
</dbReference>
<protein>
    <submittedName>
        <fullName evidence="3">Lipid A Biosynthesis N-terminal domain-containing protein</fullName>
    </submittedName>
</protein>
<dbReference type="SMART" id="SM01259">
    <property type="entry name" value="LAB_N"/>
    <property type="match status" value="1"/>
</dbReference>
<evidence type="ECO:0000256" key="1">
    <source>
        <dbReference type="SAM" id="Phobius"/>
    </source>
</evidence>
<gene>
    <name evidence="3" type="ORF">SAMN06265827_111114</name>
</gene>
<dbReference type="AlphaFoldDB" id="A0A285GWJ3"/>
<feature type="domain" description="Lipid A biosynthesis N-terminal" evidence="2">
    <location>
        <begin position="6"/>
        <end position="77"/>
    </location>
</feature>
<evidence type="ECO:0000259" key="2">
    <source>
        <dbReference type="SMART" id="SM01259"/>
    </source>
</evidence>
<organism evidence="3 4">
    <name type="scientific">Orenia metallireducens</name>
    <dbReference type="NCBI Taxonomy" id="1413210"/>
    <lineage>
        <taxon>Bacteria</taxon>
        <taxon>Bacillati</taxon>
        <taxon>Bacillota</taxon>
        <taxon>Clostridia</taxon>
        <taxon>Halanaerobiales</taxon>
        <taxon>Halobacteroidaceae</taxon>
        <taxon>Orenia</taxon>
    </lineage>
</organism>
<feature type="transmembrane region" description="Helical" evidence="1">
    <location>
        <begin position="59"/>
        <end position="78"/>
    </location>
</feature>
<dbReference type="GO" id="GO:0009245">
    <property type="term" value="P:lipid A biosynthetic process"/>
    <property type="evidence" value="ECO:0007669"/>
    <property type="project" value="InterPro"/>
</dbReference>
<dbReference type="RefSeq" id="WP_097017776.1">
    <property type="nucleotide sequence ID" value="NZ_OBDZ01000011.1"/>
</dbReference>
<dbReference type="Proteomes" id="UP000219573">
    <property type="component" value="Unassembled WGS sequence"/>
</dbReference>
<dbReference type="InterPro" id="IPR011499">
    <property type="entry name" value="Lipid_A_biosynth_N"/>
</dbReference>
<name>A0A285GWJ3_9FIRM</name>
<keyword evidence="1" id="KW-0812">Transmembrane</keyword>
<keyword evidence="4" id="KW-1185">Reference proteome</keyword>
<feature type="transmembrane region" description="Helical" evidence="1">
    <location>
        <begin position="6"/>
        <end position="24"/>
    </location>
</feature>